<feature type="compositionally biased region" description="Basic and acidic residues" evidence="1">
    <location>
        <begin position="324"/>
        <end position="341"/>
    </location>
</feature>
<evidence type="ECO:0000256" key="1">
    <source>
        <dbReference type="SAM" id="MobiDB-lite"/>
    </source>
</evidence>
<accession>A0A4P6YB15</accession>
<gene>
    <name evidence="4" type="ORF">E1750_03145</name>
</gene>
<evidence type="ECO:0000259" key="2">
    <source>
        <dbReference type="Pfam" id="PF02625"/>
    </source>
</evidence>
<keyword evidence="5" id="KW-1185">Reference proteome</keyword>
<dbReference type="PANTHER" id="PTHR30388:SF6">
    <property type="entry name" value="XANTHINE DEHYDROGENASE SUBUNIT A-RELATED"/>
    <property type="match status" value="1"/>
</dbReference>
<dbReference type="KEGG" id="fnk:E1750_03145"/>
<reference evidence="5" key="1">
    <citation type="submission" date="2019-03" db="EMBL/GenBank/DDBJ databases">
        <title>Flavobacterium sp.</title>
        <authorList>
            <person name="Kim H."/>
        </authorList>
    </citation>
    <scope>NUCLEOTIDE SEQUENCE [LARGE SCALE GENOMIC DNA]</scope>
    <source>
        <strain evidence="5">GS13</strain>
    </source>
</reference>
<dbReference type="Proteomes" id="UP000291124">
    <property type="component" value="Chromosome"/>
</dbReference>
<name>A0A4P6YB15_9FLAO</name>
<dbReference type="Pfam" id="PF13478">
    <property type="entry name" value="XdhC_C"/>
    <property type="match status" value="1"/>
</dbReference>
<dbReference type="InterPro" id="IPR052698">
    <property type="entry name" value="MoCofactor_Util/Proc"/>
</dbReference>
<feature type="region of interest" description="Disordered" evidence="1">
    <location>
        <begin position="324"/>
        <end position="349"/>
    </location>
</feature>
<protein>
    <submittedName>
        <fullName evidence="4">XdhC/CoxI family protein</fullName>
    </submittedName>
</protein>
<sequence>MTFEFKNCIHSFKKAQKKGIKTVMATLVALEGSSYRKPGVRMLLCEDGKHTGAISGGCVEKEIQKQAESVFQTNQPKMMTYDGRYRLGCEGTLYILIETFHPEEALLQAFENAVAGRKPLQIKTYYERQLGNSDHWGSQISFDTNKWFALANTSQAESKARTTALVLEQQLQPCFRLIIVGAEHDAVHLCLLASVLGWEVVLVASALSTKTPLDFPGVHQLLKLEPNEVQQQAFDEQTAIVLMTHSYARDLQYLLAIKDCQAAYIGLLGAKARGQKLINELVEQQPELEEAFLEKIHSPAGLDIGSITPQEIALSICSEILSESRKREAGSGKQEVRRGREPTTINNKP</sequence>
<evidence type="ECO:0000313" key="5">
    <source>
        <dbReference type="Proteomes" id="UP000291124"/>
    </source>
</evidence>
<dbReference type="InterPro" id="IPR027051">
    <property type="entry name" value="XdhC_Rossmann_dom"/>
</dbReference>
<dbReference type="InterPro" id="IPR003777">
    <property type="entry name" value="XdhC_CoxI"/>
</dbReference>
<dbReference type="Pfam" id="PF02625">
    <property type="entry name" value="XdhC_CoxI"/>
    <property type="match status" value="1"/>
</dbReference>
<dbReference type="PANTHER" id="PTHR30388">
    <property type="entry name" value="ALDEHYDE OXIDOREDUCTASE MOLYBDENUM COFACTOR ASSEMBLY PROTEIN"/>
    <property type="match status" value="1"/>
</dbReference>
<evidence type="ECO:0000259" key="3">
    <source>
        <dbReference type="Pfam" id="PF13478"/>
    </source>
</evidence>
<dbReference type="OrthoDB" id="9773039at2"/>
<feature type="domain" description="XdhC- CoxI" evidence="2">
    <location>
        <begin position="16"/>
        <end position="82"/>
    </location>
</feature>
<feature type="domain" description="XdhC Rossmann" evidence="3">
    <location>
        <begin position="177"/>
        <end position="320"/>
    </location>
</feature>
<proteinExistence type="predicted"/>
<dbReference type="RefSeq" id="WP_133275368.1">
    <property type="nucleotide sequence ID" value="NZ_CP037933.1"/>
</dbReference>
<organism evidence="4 5">
    <name type="scientific">Flavobacterium nackdongense</name>
    <dbReference type="NCBI Taxonomy" id="2547394"/>
    <lineage>
        <taxon>Bacteria</taxon>
        <taxon>Pseudomonadati</taxon>
        <taxon>Bacteroidota</taxon>
        <taxon>Flavobacteriia</taxon>
        <taxon>Flavobacteriales</taxon>
        <taxon>Flavobacteriaceae</taxon>
        <taxon>Flavobacterium</taxon>
    </lineage>
</organism>
<dbReference type="EMBL" id="CP037933">
    <property type="protein sequence ID" value="QBN17837.1"/>
    <property type="molecule type" value="Genomic_DNA"/>
</dbReference>
<dbReference type="AlphaFoldDB" id="A0A4P6YB15"/>
<evidence type="ECO:0000313" key="4">
    <source>
        <dbReference type="EMBL" id="QBN17837.1"/>
    </source>
</evidence>
<dbReference type="Gene3D" id="3.40.50.720">
    <property type="entry name" value="NAD(P)-binding Rossmann-like Domain"/>
    <property type="match status" value="1"/>
</dbReference>